<name>A0A0F9EPK5_9ZZZZ</name>
<protein>
    <submittedName>
        <fullName evidence="1">Uncharacterized protein</fullName>
    </submittedName>
</protein>
<gene>
    <name evidence="1" type="ORF">LCGC14_2401800</name>
</gene>
<sequence length="90" mass="10057">MGHEITAVPEDALKAVLEGEGAHAMLLRLAPYLDELHTQVCDRIYAFSNAEQLDPTRAIKLCLELTTVKSLREALVGKKLYGESVREEFE</sequence>
<dbReference type="EMBL" id="LAZR01036083">
    <property type="protein sequence ID" value="KKL25788.1"/>
    <property type="molecule type" value="Genomic_DNA"/>
</dbReference>
<proteinExistence type="predicted"/>
<organism evidence="1">
    <name type="scientific">marine sediment metagenome</name>
    <dbReference type="NCBI Taxonomy" id="412755"/>
    <lineage>
        <taxon>unclassified sequences</taxon>
        <taxon>metagenomes</taxon>
        <taxon>ecological metagenomes</taxon>
    </lineage>
</organism>
<reference evidence="1" key="1">
    <citation type="journal article" date="2015" name="Nature">
        <title>Complex archaea that bridge the gap between prokaryotes and eukaryotes.</title>
        <authorList>
            <person name="Spang A."/>
            <person name="Saw J.H."/>
            <person name="Jorgensen S.L."/>
            <person name="Zaremba-Niedzwiedzka K."/>
            <person name="Martijn J."/>
            <person name="Lind A.E."/>
            <person name="van Eijk R."/>
            <person name="Schleper C."/>
            <person name="Guy L."/>
            <person name="Ettema T.J."/>
        </authorList>
    </citation>
    <scope>NUCLEOTIDE SEQUENCE</scope>
</reference>
<comment type="caution">
    <text evidence="1">The sequence shown here is derived from an EMBL/GenBank/DDBJ whole genome shotgun (WGS) entry which is preliminary data.</text>
</comment>
<accession>A0A0F9EPK5</accession>
<dbReference type="AlphaFoldDB" id="A0A0F9EPK5"/>
<evidence type="ECO:0000313" key="1">
    <source>
        <dbReference type="EMBL" id="KKL25788.1"/>
    </source>
</evidence>